<dbReference type="GO" id="GO:0042761">
    <property type="term" value="P:very long-chain fatty acid biosynthetic process"/>
    <property type="evidence" value="ECO:0007669"/>
    <property type="project" value="TreeGrafter"/>
</dbReference>
<keyword evidence="6 10" id="KW-1133">Transmembrane helix</keyword>
<evidence type="ECO:0000256" key="7">
    <source>
        <dbReference type="ARBA" id="ARBA00023098"/>
    </source>
</evidence>
<feature type="transmembrane region" description="Helical" evidence="10">
    <location>
        <begin position="229"/>
        <end position="251"/>
    </location>
</feature>
<dbReference type="AlphaFoldDB" id="A0A7S4F008"/>
<organism evidence="11">
    <name type="scientific">Chrysotila carterae</name>
    <name type="common">Marine alga</name>
    <name type="synonym">Syracosphaera carterae</name>
    <dbReference type="NCBI Taxonomy" id="13221"/>
    <lineage>
        <taxon>Eukaryota</taxon>
        <taxon>Haptista</taxon>
        <taxon>Haptophyta</taxon>
        <taxon>Prymnesiophyceae</taxon>
        <taxon>Isochrysidales</taxon>
        <taxon>Isochrysidaceae</taxon>
        <taxon>Chrysotila</taxon>
    </lineage>
</organism>
<keyword evidence="3 10" id="KW-0808">Transferase</keyword>
<dbReference type="GO" id="GO:0034625">
    <property type="term" value="P:fatty acid elongation, monounsaturated fatty acid"/>
    <property type="evidence" value="ECO:0007669"/>
    <property type="project" value="TreeGrafter"/>
</dbReference>
<evidence type="ECO:0000256" key="8">
    <source>
        <dbReference type="ARBA" id="ARBA00023136"/>
    </source>
</evidence>
<dbReference type="PANTHER" id="PTHR11157">
    <property type="entry name" value="FATTY ACID ACYL TRANSFERASE-RELATED"/>
    <property type="match status" value="1"/>
</dbReference>
<dbReference type="GO" id="GO:0005789">
    <property type="term" value="C:endoplasmic reticulum membrane"/>
    <property type="evidence" value="ECO:0007669"/>
    <property type="project" value="TreeGrafter"/>
</dbReference>
<keyword evidence="4 10" id="KW-0812">Transmembrane</keyword>
<feature type="transmembrane region" description="Helical" evidence="10">
    <location>
        <begin position="197"/>
        <end position="217"/>
    </location>
</feature>
<evidence type="ECO:0000256" key="2">
    <source>
        <dbReference type="ARBA" id="ARBA00022516"/>
    </source>
</evidence>
<dbReference type="EMBL" id="HBIZ01026944">
    <property type="protein sequence ID" value="CAE0764455.1"/>
    <property type="molecule type" value="Transcribed_RNA"/>
</dbReference>
<keyword evidence="2 10" id="KW-0444">Lipid biosynthesis</keyword>
<name>A0A7S4F008_CHRCT</name>
<feature type="transmembrane region" description="Helical" evidence="10">
    <location>
        <begin position="165"/>
        <end position="185"/>
    </location>
</feature>
<evidence type="ECO:0000256" key="4">
    <source>
        <dbReference type="ARBA" id="ARBA00022692"/>
    </source>
</evidence>
<dbReference type="Pfam" id="PF01151">
    <property type="entry name" value="ELO"/>
    <property type="match status" value="1"/>
</dbReference>
<comment type="subcellular location">
    <subcellularLocation>
        <location evidence="1">Membrane</location>
        <topology evidence="1">Multi-pass membrane protein</topology>
    </subcellularLocation>
</comment>
<dbReference type="InterPro" id="IPR002076">
    <property type="entry name" value="ELO_fam"/>
</dbReference>
<dbReference type="GO" id="GO:0030148">
    <property type="term" value="P:sphingolipid biosynthetic process"/>
    <property type="evidence" value="ECO:0007669"/>
    <property type="project" value="TreeGrafter"/>
</dbReference>
<comment type="similarity">
    <text evidence="10">Belongs to the ELO family.</text>
</comment>
<dbReference type="GO" id="GO:0009922">
    <property type="term" value="F:fatty acid elongase activity"/>
    <property type="evidence" value="ECO:0007669"/>
    <property type="project" value="InterPro"/>
</dbReference>
<accession>A0A7S4F008</accession>
<evidence type="ECO:0000256" key="5">
    <source>
        <dbReference type="ARBA" id="ARBA00022832"/>
    </source>
</evidence>
<keyword evidence="8 10" id="KW-0472">Membrane</keyword>
<keyword evidence="7 10" id="KW-0443">Lipid metabolism</keyword>
<evidence type="ECO:0000313" key="11">
    <source>
        <dbReference type="EMBL" id="CAE0764455.1"/>
    </source>
</evidence>
<keyword evidence="5 10" id="KW-0276">Fatty acid metabolism</keyword>
<dbReference type="PANTHER" id="PTHR11157:SF169">
    <property type="entry name" value="ELONGATION OF FATTY ACIDS PROTEIN"/>
    <property type="match status" value="1"/>
</dbReference>
<evidence type="ECO:0000256" key="1">
    <source>
        <dbReference type="ARBA" id="ARBA00004141"/>
    </source>
</evidence>
<evidence type="ECO:0000256" key="10">
    <source>
        <dbReference type="RuleBase" id="RU361115"/>
    </source>
</evidence>
<evidence type="ECO:0000256" key="9">
    <source>
        <dbReference type="ARBA" id="ARBA00023160"/>
    </source>
</evidence>
<gene>
    <name evidence="11" type="ORF">PCAR00345_LOCUS17067</name>
</gene>
<reference evidence="11" key="1">
    <citation type="submission" date="2021-01" db="EMBL/GenBank/DDBJ databases">
        <authorList>
            <person name="Corre E."/>
            <person name="Pelletier E."/>
            <person name="Niang G."/>
            <person name="Scheremetjew M."/>
            <person name="Finn R."/>
            <person name="Kale V."/>
            <person name="Holt S."/>
            <person name="Cochrane G."/>
            <person name="Meng A."/>
            <person name="Brown T."/>
            <person name="Cohen L."/>
        </authorList>
    </citation>
    <scope>NUCLEOTIDE SEQUENCE</scope>
    <source>
        <strain evidence="11">CCMP645</strain>
    </source>
</reference>
<proteinExistence type="inferred from homology"/>
<keyword evidence="9 10" id="KW-0275">Fatty acid biosynthesis</keyword>
<feature type="transmembrane region" description="Helical" evidence="10">
    <location>
        <begin position="52"/>
        <end position="76"/>
    </location>
</feature>
<evidence type="ECO:0000256" key="3">
    <source>
        <dbReference type="ARBA" id="ARBA00022679"/>
    </source>
</evidence>
<dbReference type="GO" id="GO:0034626">
    <property type="term" value="P:fatty acid elongation, polyunsaturated fatty acid"/>
    <property type="evidence" value="ECO:0007669"/>
    <property type="project" value="TreeGrafter"/>
</dbReference>
<feature type="transmembrane region" description="Helical" evidence="10">
    <location>
        <begin position="12"/>
        <end position="31"/>
    </location>
</feature>
<comment type="catalytic activity">
    <reaction evidence="10">
        <text>an acyl-CoA + malonyl-CoA + H(+) = a 3-oxoacyl-CoA + CO2 + CoA</text>
        <dbReference type="Rhea" id="RHEA:50252"/>
        <dbReference type="ChEBI" id="CHEBI:15378"/>
        <dbReference type="ChEBI" id="CHEBI:16526"/>
        <dbReference type="ChEBI" id="CHEBI:57287"/>
        <dbReference type="ChEBI" id="CHEBI:57384"/>
        <dbReference type="ChEBI" id="CHEBI:58342"/>
        <dbReference type="ChEBI" id="CHEBI:90726"/>
    </reaction>
    <physiologicalReaction direction="left-to-right" evidence="10">
        <dbReference type="Rhea" id="RHEA:50253"/>
    </physiologicalReaction>
</comment>
<protein>
    <recommendedName>
        <fullName evidence="10">Elongation of fatty acids protein</fullName>
        <ecNumber evidence="10">2.3.1.-</ecNumber>
    </recommendedName>
</protein>
<evidence type="ECO:0000256" key="6">
    <source>
        <dbReference type="ARBA" id="ARBA00022989"/>
    </source>
</evidence>
<sequence>MPAVAFPWNDEVIAAVTNPEILIGTFSYFLVKPLLRNSGLVDTRKGAYKRSMVAYNLLMALFSAGCFCTTATALGWDRGYGAWLRELTGDVPAQLFTEAQDPSPVWGSKLFVWSVRAFYYSKYVEYLDTAWMVLKGKRVIFLQSFHHFGAPWDVYLGIALKNEGVWIFMILNSCIHTIMYTYYGLTALGVAYPGKFMITMSQITQFVGGFYLVWDYINIASFRSSPSLVFSWLFNYAYVGVVLILFLRFFYYDNFSKPSKGKKKAKAM</sequence>
<dbReference type="GO" id="GO:0019367">
    <property type="term" value="P:fatty acid elongation, saturated fatty acid"/>
    <property type="evidence" value="ECO:0007669"/>
    <property type="project" value="TreeGrafter"/>
</dbReference>
<dbReference type="EC" id="2.3.1.-" evidence="10"/>